<protein>
    <submittedName>
        <fullName evidence="2">Uncharacterized protein</fullName>
    </submittedName>
</protein>
<dbReference type="RefSeq" id="WP_010381714.1">
    <property type="nucleotide sequence ID" value="NZ_AHCD03000035.1"/>
</dbReference>
<evidence type="ECO:0000313" key="2">
    <source>
        <dbReference type="EMBL" id="KAF7786347.1"/>
    </source>
</evidence>
<feature type="transmembrane region" description="Helical" evidence="1">
    <location>
        <begin position="12"/>
        <end position="34"/>
    </location>
</feature>
<evidence type="ECO:0000256" key="1">
    <source>
        <dbReference type="SAM" id="Phobius"/>
    </source>
</evidence>
<keyword evidence="1" id="KW-0812">Transmembrane</keyword>
<dbReference type="Proteomes" id="UP000016480">
    <property type="component" value="Unassembled WGS sequence"/>
</dbReference>
<keyword evidence="1" id="KW-0472">Membrane</keyword>
<organism evidence="2 3">
    <name type="scientific">Pseudoalteromonas rubra</name>
    <dbReference type="NCBI Taxonomy" id="43658"/>
    <lineage>
        <taxon>Bacteria</taxon>
        <taxon>Pseudomonadati</taxon>
        <taxon>Pseudomonadota</taxon>
        <taxon>Gammaproteobacteria</taxon>
        <taxon>Alteromonadales</taxon>
        <taxon>Pseudoalteromonadaceae</taxon>
        <taxon>Pseudoalteromonas</taxon>
    </lineage>
</organism>
<dbReference type="AlphaFoldDB" id="A0A8T0C6F3"/>
<proteinExistence type="predicted"/>
<feature type="transmembrane region" description="Helical" evidence="1">
    <location>
        <begin position="54"/>
        <end position="72"/>
    </location>
</feature>
<comment type="caution">
    <text evidence="2">The sequence shown here is derived from an EMBL/GenBank/DDBJ whole genome shotgun (WGS) entry which is preliminary data.</text>
</comment>
<dbReference type="EMBL" id="AHCD03000035">
    <property type="protein sequence ID" value="KAF7786347.1"/>
    <property type="molecule type" value="Genomic_DNA"/>
</dbReference>
<sequence length="122" mass="13502">MSILGFSGQDVISILQLGFSGVAFLFLAMSFILIRKEQDKKASADEKMLDSIKFFSKVSLCFAVLVVGTFVFDKLLLKLAQLTPNCIAALERAEVLSQQLDTHTLESLQSLIRNTVSNCEPR</sequence>
<gene>
    <name evidence="2" type="ORF">PRUB_a0882</name>
</gene>
<name>A0A8T0C6F3_9GAMM</name>
<accession>A0A8T0C6F3</accession>
<dbReference type="GeneID" id="61358549"/>
<reference evidence="2 3" key="1">
    <citation type="journal article" date="2012" name="J. Bacteriol.">
        <title>Genome sequence of the cycloprodigiosin-producing bacterial strain Pseudoalteromonas rubra ATCC 29570(T).</title>
        <authorList>
            <person name="Xie B.B."/>
            <person name="Shu Y.L."/>
            <person name="Qin Q.L."/>
            <person name="Rong J.C."/>
            <person name="Zhang X.Y."/>
            <person name="Chen X.L."/>
            <person name="Zhou B.C."/>
            <person name="Zhang Y.Z."/>
        </authorList>
    </citation>
    <scope>NUCLEOTIDE SEQUENCE [LARGE SCALE GENOMIC DNA]</scope>
    <source>
        <strain evidence="2 3">DSM 6842</strain>
    </source>
</reference>
<evidence type="ECO:0000313" key="3">
    <source>
        <dbReference type="Proteomes" id="UP000016480"/>
    </source>
</evidence>
<keyword evidence="1" id="KW-1133">Transmembrane helix</keyword>